<proteinExistence type="predicted"/>
<protein>
    <submittedName>
        <fullName evidence="2">Uncharacterized protein</fullName>
    </submittedName>
</protein>
<dbReference type="AlphaFoldDB" id="A0ABC8UD59"/>
<evidence type="ECO:0000313" key="3">
    <source>
        <dbReference type="Proteomes" id="UP001642360"/>
    </source>
</evidence>
<name>A0ABC8UD59_9AQUA</name>
<feature type="region of interest" description="Disordered" evidence="1">
    <location>
        <begin position="1"/>
        <end position="37"/>
    </location>
</feature>
<comment type="caution">
    <text evidence="2">The sequence shown here is derived from an EMBL/GenBank/DDBJ whole genome shotgun (WGS) entry which is preliminary data.</text>
</comment>
<dbReference type="EMBL" id="CAUOFW020007279">
    <property type="protein sequence ID" value="CAK9178259.1"/>
    <property type="molecule type" value="Genomic_DNA"/>
</dbReference>
<evidence type="ECO:0000313" key="2">
    <source>
        <dbReference type="EMBL" id="CAK9178259.1"/>
    </source>
</evidence>
<evidence type="ECO:0000256" key="1">
    <source>
        <dbReference type="SAM" id="MobiDB-lite"/>
    </source>
</evidence>
<reference evidence="2 3" key="1">
    <citation type="submission" date="2024-02" db="EMBL/GenBank/DDBJ databases">
        <authorList>
            <person name="Vignale AGUSTIN F."/>
            <person name="Sosa J E."/>
            <person name="Modenutti C."/>
        </authorList>
    </citation>
    <scope>NUCLEOTIDE SEQUENCE [LARGE SCALE GENOMIC DNA]</scope>
</reference>
<accession>A0ABC8UD59</accession>
<feature type="compositionally biased region" description="Basic and acidic residues" evidence="1">
    <location>
        <begin position="1"/>
        <end position="11"/>
    </location>
</feature>
<gene>
    <name evidence="2" type="ORF">ILEXP_LOCUS48192</name>
</gene>
<sequence>MVCRRSLDKGIELPSIQSPMPKPSPTSSANTGSGYIIDATSSDADEYEIAPEFPLGNSGLLEDLVEESQALTQVEKSRKKKSPTDNEVKMKCVSEETVENLWESSIFAPSSIGEFLIV</sequence>
<keyword evidence="3" id="KW-1185">Reference proteome</keyword>
<organism evidence="2 3">
    <name type="scientific">Ilex paraguariensis</name>
    <name type="common">yerba mate</name>
    <dbReference type="NCBI Taxonomy" id="185542"/>
    <lineage>
        <taxon>Eukaryota</taxon>
        <taxon>Viridiplantae</taxon>
        <taxon>Streptophyta</taxon>
        <taxon>Embryophyta</taxon>
        <taxon>Tracheophyta</taxon>
        <taxon>Spermatophyta</taxon>
        <taxon>Magnoliopsida</taxon>
        <taxon>eudicotyledons</taxon>
        <taxon>Gunneridae</taxon>
        <taxon>Pentapetalae</taxon>
        <taxon>asterids</taxon>
        <taxon>campanulids</taxon>
        <taxon>Aquifoliales</taxon>
        <taxon>Aquifoliaceae</taxon>
        <taxon>Ilex</taxon>
    </lineage>
</organism>
<dbReference type="Proteomes" id="UP001642360">
    <property type="component" value="Unassembled WGS sequence"/>
</dbReference>